<feature type="compositionally biased region" description="Basic and acidic residues" evidence="1">
    <location>
        <begin position="19"/>
        <end position="50"/>
    </location>
</feature>
<dbReference type="AlphaFoldDB" id="E4XBV3"/>
<proteinExistence type="predicted"/>
<protein>
    <submittedName>
        <fullName evidence="2">Uncharacterized protein</fullName>
    </submittedName>
</protein>
<keyword evidence="3" id="KW-1185">Reference proteome</keyword>
<organism evidence="2">
    <name type="scientific">Oikopleura dioica</name>
    <name type="common">Tunicate</name>
    <dbReference type="NCBI Taxonomy" id="34765"/>
    <lineage>
        <taxon>Eukaryota</taxon>
        <taxon>Metazoa</taxon>
        <taxon>Chordata</taxon>
        <taxon>Tunicata</taxon>
        <taxon>Appendicularia</taxon>
        <taxon>Copelata</taxon>
        <taxon>Oikopleuridae</taxon>
        <taxon>Oikopleura</taxon>
    </lineage>
</organism>
<accession>E4XBV3</accession>
<feature type="region of interest" description="Disordered" evidence="1">
    <location>
        <begin position="1"/>
        <end position="150"/>
    </location>
</feature>
<dbReference type="InParanoid" id="E4XBV3"/>
<evidence type="ECO:0000256" key="1">
    <source>
        <dbReference type="SAM" id="MobiDB-lite"/>
    </source>
</evidence>
<dbReference type="EMBL" id="FN653034">
    <property type="protein sequence ID" value="CBY09078.1"/>
    <property type="molecule type" value="Genomic_DNA"/>
</dbReference>
<feature type="compositionally biased region" description="Low complexity" evidence="1">
    <location>
        <begin position="79"/>
        <end position="102"/>
    </location>
</feature>
<gene>
    <name evidence="2" type="ORF">GSOID_T00006610001</name>
</gene>
<evidence type="ECO:0000313" key="3">
    <source>
        <dbReference type="Proteomes" id="UP000001307"/>
    </source>
</evidence>
<sequence length="176" mass="19976">MMAYKKNSKTAAASVTLTGKDRQLDRNALLEEMKGFKERFFGKPKEDDQKKKKISSADTLLEKLVGVKGRMEEDRKQRSNPNSPNMSRRNHLSSQSLPQSPLVNRSSRSKELSLARRRLPQIEVRPSTPEKQVKHTEELLPTVGSSVSETPPRMSLKFYVGFFLWGVDSDTLSMHG</sequence>
<name>E4XBV3_OIKDI</name>
<evidence type="ECO:0000313" key="2">
    <source>
        <dbReference type="EMBL" id="CBY09078.1"/>
    </source>
</evidence>
<dbReference type="Proteomes" id="UP000001307">
    <property type="component" value="Unassembled WGS sequence"/>
</dbReference>
<reference evidence="2" key="1">
    <citation type="journal article" date="2010" name="Science">
        <title>Plasticity of animal genome architecture unmasked by rapid evolution of a pelagic tunicate.</title>
        <authorList>
            <person name="Denoeud F."/>
            <person name="Henriet S."/>
            <person name="Mungpakdee S."/>
            <person name="Aury J.M."/>
            <person name="Da Silva C."/>
            <person name="Brinkmann H."/>
            <person name="Mikhaleva J."/>
            <person name="Olsen L.C."/>
            <person name="Jubin C."/>
            <person name="Canestro C."/>
            <person name="Bouquet J.M."/>
            <person name="Danks G."/>
            <person name="Poulain J."/>
            <person name="Campsteijn C."/>
            <person name="Adamski M."/>
            <person name="Cross I."/>
            <person name="Yadetie F."/>
            <person name="Muffato M."/>
            <person name="Louis A."/>
            <person name="Butcher S."/>
            <person name="Tsagkogeorga G."/>
            <person name="Konrad A."/>
            <person name="Singh S."/>
            <person name="Jensen M.F."/>
            <person name="Cong E.H."/>
            <person name="Eikeseth-Otteraa H."/>
            <person name="Noel B."/>
            <person name="Anthouard V."/>
            <person name="Porcel B.M."/>
            <person name="Kachouri-Lafond R."/>
            <person name="Nishino A."/>
            <person name="Ugolini M."/>
            <person name="Chourrout P."/>
            <person name="Nishida H."/>
            <person name="Aasland R."/>
            <person name="Huzurbazar S."/>
            <person name="Westhof E."/>
            <person name="Delsuc F."/>
            <person name="Lehrach H."/>
            <person name="Reinhardt R."/>
            <person name="Weissenbach J."/>
            <person name="Roy S.W."/>
            <person name="Artiguenave F."/>
            <person name="Postlethwait J.H."/>
            <person name="Manak J.R."/>
            <person name="Thompson E.M."/>
            <person name="Jaillon O."/>
            <person name="Du Pasquier L."/>
            <person name="Boudinot P."/>
            <person name="Liberles D.A."/>
            <person name="Volff J.N."/>
            <person name="Philippe H."/>
            <person name="Lenhard B."/>
            <person name="Roest Crollius H."/>
            <person name="Wincker P."/>
            <person name="Chourrout D."/>
        </authorList>
    </citation>
    <scope>NUCLEOTIDE SEQUENCE [LARGE SCALE GENOMIC DNA]</scope>
</reference>